<evidence type="ECO:0000259" key="5">
    <source>
        <dbReference type="Pfam" id="PF13537"/>
    </source>
</evidence>
<dbReference type="InterPro" id="IPR029055">
    <property type="entry name" value="Ntn_hydrolases_N"/>
</dbReference>
<proteinExistence type="predicted"/>
<dbReference type="EC" id="6.3.5.4" evidence="2"/>
<feature type="domain" description="Asparagine synthetase" evidence="4">
    <location>
        <begin position="238"/>
        <end position="606"/>
    </location>
</feature>
<evidence type="ECO:0000256" key="1">
    <source>
        <dbReference type="ARBA" id="ARBA00005187"/>
    </source>
</evidence>
<name>A0ABV0BFQ0_9SPHN</name>
<dbReference type="Gene3D" id="3.40.50.620">
    <property type="entry name" value="HUPs"/>
    <property type="match status" value="2"/>
</dbReference>
<evidence type="ECO:0000256" key="2">
    <source>
        <dbReference type="ARBA" id="ARBA00012737"/>
    </source>
</evidence>
<dbReference type="SUPFAM" id="SSF52402">
    <property type="entry name" value="Adenine nucleotide alpha hydrolases-like"/>
    <property type="match status" value="1"/>
</dbReference>
<comment type="catalytic activity">
    <reaction evidence="3">
        <text>L-aspartate + L-glutamine + ATP + H2O = L-asparagine + L-glutamate + AMP + diphosphate + H(+)</text>
        <dbReference type="Rhea" id="RHEA:12228"/>
        <dbReference type="ChEBI" id="CHEBI:15377"/>
        <dbReference type="ChEBI" id="CHEBI:15378"/>
        <dbReference type="ChEBI" id="CHEBI:29985"/>
        <dbReference type="ChEBI" id="CHEBI:29991"/>
        <dbReference type="ChEBI" id="CHEBI:30616"/>
        <dbReference type="ChEBI" id="CHEBI:33019"/>
        <dbReference type="ChEBI" id="CHEBI:58048"/>
        <dbReference type="ChEBI" id="CHEBI:58359"/>
        <dbReference type="ChEBI" id="CHEBI:456215"/>
        <dbReference type="EC" id="6.3.5.4"/>
    </reaction>
</comment>
<dbReference type="RefSeq" id="WP_346248719.1">
    <property type="nucleotide sequence ID" value="NZ_JBDIZK010000016.1"/>
</dbReference>
<dbReference type="Pfam" id="PF00733">
    <property type="entry name" value="Asn_synthase"/>
    <property type="match status" value="1"/>
</dbReference>
<organism evidence="6 7">
    <name type="scientific">Sphingomonas rustica</name>
    <dbReference type="NCBI Taxonomy" id="3103142"/>
    <lineage>
        <taxon>Bacteria</taxon>
        <taxon>Pseudomonadati</taxon>
        <taxon>Pseudomonadota</taxon>
        <taxon>Alphaproteobacteria</taxon>
        <taxon>Sphingomonadales</taxon>
        <taxon>Sphingomonadaceae</taxon>
        <taxon>Sphingomonas</taxon>
    </lineage>
</organism>
<reference evidence="6 7" key="1">
    <citation type="submission" date="2024-05" db="EMBL/GenBank/DDBJ databases">
        <title>Sphingomonas sp. HF-S3 16S ribosomal RNA gene Genome sequencing and assembly.</title>
        <authorList>
            <person name="Lee H."/>
        </authorList>
    </citation>
    <scope>NUCLEOTIDE SEQUENCE [LARGE SCALE GENOMIC DNA]</scope>
    <source>
        <strain evidence="6 7">HF-S3</strain>
    </source>
</reference>
<dbReference type="Gene3D" id="3.60.20.10">
    <property type="entry name" value="Glutamine Phosphoribosylpyrophosphate, subunit 1, domain 1"/>
    <property type="match status" value="1"/>
</dbReference>
<dbReference type="Proteomes" id="UP001427805">
    <property type="component" value="Unassembled WGS sequence"/>
</dbReference>
<gene>
    <name evidence="6" type="ORF">TPR58_21030</name>
</gene>
<evidence type="ECO:0000256" key="3">
    <source>
        <dbReference type="ARBA" id="ARBA00048741"/>
    </source>
</evidence>
<dbReference type="InterPro" id="IPR014729">
    <property type="entry name" value="Rossmann-like_a/b/a_fold"/>
</dbReference>
<feature type="domain" description="Glutamine amidotransferase type-2" evidence="5">
    <location>
        <begin position="93"/>
        <end position="164"/>
    </location>
</feature>
<dbReference type="InterPro" id="IPR001962">
    <property type="entry name" value="Asn_synthase"/>
</dbReference>
<protein>
    <recommendedName>
        <fullName evidence="2">asparagine synthase (glutamine-hydrolyzing)</fullName>
        <ecNumber evidence="2">6.3.5.4</ecNumber>
    </recommendedName>
</protein>
<keyword evidence="7" id="KW-1185">Reference proteome</keyword>
<accession>A0ABV0BFQ0</accession>
<dbReference type="SUPFAM" id="SSF56235">
    <property type="entry name" value="N-terminal nucleophile aminohydrolases (Ntn hydrolases)"/>
    <property type="match status" value="1"/>
</dbReference>
<dbReference type="PANTHER" id="PTHR43284">
    <property type="entry name" value="ASPARAGINE SYNTHETASE (GLUTAMINE-HYDROLYZING)"/>
    <property type="match status" value="1"/>
</dbReference>
<evidence type="ECO:0000313" key="6">
    <source>
        <dbReference type="EMBL" id="MEN3749671.1"/>
    </source>
</evidence>
<evidence type="ECO:0000313" key="7">
    <source>
        <dbReference type="Proteomes" id="UP001427805"/>
    </source>
</evidence>
<dbReference type="Pfam" id="PF13537">
    <property type="entry name" value="GATase_7"/>
    <property type="match status" value="1"/>
</dbReference>
<comment type="pathway">
    <text evidence="1">Amino-acid biosynthesis; L-asparagine biosynthesis; L-asparagine from L-aspartate (L-Gln route): step 1/1.</text>
</comment>
<dbReference type="InterPro" id="IPR017932">
    <property type="entry name" value="GATase_2_dom"/>
</dbReference>
<dbReference type="EMBL" id="JBDIZK010000016">
    <property type="protein sequence ID" value="MEN3749671.1"/>
    <property type="molecule type" value="Genomic_DNA"/>
</dbReference>
<dbReference type="PANTHER" id="PTHR43284:SF1">
    <property type="entry name" value="ASPARAGINE SYNTHETASE"/>
    <property type="match status" value="1"/>
</dbReference>
<evidence type="ECO:0000259" key="4">
    <source>
        <dbReference type="Pfam" id="PF00733"/>
    </source>
</evidence>
<dbReference type="InterPro" id="IPR051786">
    <property type="entry name" value="ASN_synthetase/amidase"/>
</dbReference>
<sequence length="638" mass="71690">MSDFAGIIRSDGGPVDESTVDRMMRSLDGSGKPRAWRPDPSCAFVERRGFPSHDNGSKTPPIQRSEGRIILATAWLSDPRGVRDALALPGSDMPDHRSLLALATDRWGPLAAAERLHGNFAVAQWDERERRLTIARDALGSRPVYYAALPGMIVFATTLQAMLALPQVPRDLDEVMLAHSLTLAMQDQEQTLYRHIRRVPPGGSMTWQDGRVQTARWFTADRIKPVRYARDEDYVEAARELLDRSVAARLSADGRTGVTLSGGFDSTGVAATAARLMGDNPLLAFTRAAGADHPEDGIDERRLAGVLAARYANIEWNVIDDARENPRDVEPEIEMGALLVPRRGSFNGTWFESLLIEVDRRGVDVLLNGGVGNSTLSWEGNPDYAARLKRLQLRGLYRDLRAIGRQHGVSPARVAASAAWLAHAPRRWQRWANNRRIGSDKPWLDHCLVSPGFLDEVDYAAEGERLGHDIPFRPDYDSRELRLRMLQGQTGRDMASFARRRWAGARRDPYHDRAMVEFTLGIPGDQYWRNGTSRWLARRVLADRVPAEILSQRRKGRQSPEWYFLATRRLDQTAEAIERVARSPLASRVLDIPRMREIVATWPKDAESARDLRVLYGHALNRAISMGGFLRWHEGSNE</sequence>
<comment type="caution">
    <text evidence="6">The sequence shown here is derived from an EMBL/GenBank/DDBJ whole genome shotgun (WGS) entry which is preliminary data.</text>
</comment>